<feature type="coiled-coil region" evidence="11">
    <location>
        <begin position="66"/>
        <end position="93"/>
    </location>
</feature>
<dbReference type="GO" id="GO:0006935">
    <property type="term" value="P:chemotaxis"/>
    <property type="evidence" value="ECO:0007669"/>
    <property type="project" value="UniProtKB-KW"/>
</dbReference>
<keyword evidence="6" id="KW-0145">Chemotaxis</keyword>
<evidence type="ECO:0000313" key="13">
    <source>
        <dbReference type="Proteomes" id="UP000199318"/>
    </source>
</evidence>
<organism evidence="12 13">
    <name type="scientific">Salisediminibacterium halotolerans</name>
    <dbReference type="NCBI Taxonomy" id="517425"/>
    <lineage>
        <taxon>Bacteria</taxon>
        <taxon>Bacillati</taxon>
        <taxon>Bacillota</taxon>
        <taxon>Bacilli</taxon>
        <taxon>Bacillales</taxon>
        <taxon>Bacillaceae</taxon>
        <taxon>Salisediminibacterium</taxon>
    </lineage>
</organism>
<protein>
    <recommendedName>
        <fullName evidence="3">Flagellar FliJ protein</fullName>
    </recommendedName>
</protein>
<dbReference type="OrthoDB" id="2968361at2"/>
<keyword evidence="10" id="KW-1006">Bacterial flagellum protein export</keyword>
<evidence type="ECO:0000256" key="11">
    <source>
        <dbReference type="SAM" id="Coils"/>
    </source>
</evidence>
<dbReference type="GO" id="GO:0071973">
    <property type="term" value="P:bacterial-type flagellum-dependent cell motility"/>
    <property type="evidence" value="ECO:0007669"/>
    <property type="project" value="InterPro"/>
</dbReference>
<dbReference type="Proteomes" id="UP000199318">
    <property type="component" value="Unassembled WGS sequence"/>
</dbReference>
<evidence type="ECO:0000256" key="4">
    <source>
        <dbReference type="ARBA" id="ARBA00022448"/>
    </source>
</evidence>
<dbReference type="Gene3D" id="1.10.287.1700">
    <property type="match status" value="1"/>
</dbReference>
<keyword evidence="12" id="KW-0966">Cell projection</keyword>
<dbReference type="NCBIfam" id="TIGR02473">
    <property type="entry name" value="flagell_FliJ"/>
    <property type="match status" value="1"/>
</dbReference>
<dbReference type="InterPro" id="IPR012823">
    <property type="entry name" value="Flagell_FliJ"/>
</dbReference>
<dbReference type="InterPro" id="IPR053716">
    <property type="entry name" value="Flag_assembly_chemotaxis_eff"/>
</dbReference>
<keyword evidence="13" id="KW-1185">Reference proteome</keyword>
<name>A0A1H9Q3N3_9BACI</name>
<keyword evidence="12" id="KW-0282">Flagellum</keyword>
<comment type="caution">
    <text evidence="12">The sequence shown here is derived from an EMBL/GenBank/DDBJ whole genome shotgun (WGS) entry which is preliminary data.</text>
</comment>
<dbReference type="RefSeq" id="WP_093071800.1">
    <property type="nucleotide sequence ID" value="NZ_FOGV01000002.1"/>
</dbReference>
<sequence length="145" mass="17384">MSFQFSLQKVLDVRDREKNEAEKSYHEAVEAFEQTATKLYEMLKRREELEHEKTRQLTEGLSIAGIQMTEQTLAYLQKEIARLEKETNQKRSKMQDKQKYLTVKTVDLKKYEKMKELKHEAFLAAEKSEEMKFLDEISVQQFVRR</sequence>
<keyword evidence="9" id="KW-0472">Membrane</keyword>
<gene>
    <name evidence="12" type="ORF">SAMN05444126_102131</name>
</gene>
<reference evidence="13" key="1">
    <citation type="submission" date="2016-10" db="EMBL/GenBank/DDBJ databases">
        <authorList>
            <person name="de Groot N.N."/>
        </authorList>
    </citation>
    <scope>NUCLEOTIDE SEQUENCE [LARGE SCALE GENOMIC DNA]</scope>
    <source>
        <strain evidence="13">10nlg</strain>
    </source>
</reference>
<evidence type="ECO:0000256" key="6">
    <source>
        <dbReference type="ARBA" id="ARBA00022500"/>
    </source>
</evidence>
<keyword evidence="5" id="KW-1003">Cell membrane</keyword>
<keyword evidence="8" id="KW-0653">Protein transport</keyword>
<evidence type="ECO:0000256" key="10">
    <source>
        <dbReference type="ARBA" id="ARBA00023225"/>
    </source>
</evidence>
<dbReference type="GO" id="GO:0044781">
    <property type="term" value="P:bacterial-type flagellum organization"/>
    <property type="evidence" value="ECO:0007669"/>
    <property type="project" value="UniProtKB-KW"/>
</dbReference>
<dbReference type="GO" id="GO:0009288">
    <property type="term" value="C:bacterial-type flagellum"/>
    <property type="evidence" value="ECO:0007669"/>
    <property type="project" value="InterPro"/>
</dbReference>
<keyword evidence="7" id="KW-1005">Bacterial flagellum biogenesis</keyword>
<evidence type="ECO:0000256" key="1">
    <source>
        <dbReference type="ARBA" id="ARBA00004413"/>
    </source>
</evidence>
<keyword evidence="11" id="KW-0175">Coiled coil</keyword>
<comment type="similarity">
    <text evidence="2">Belongs to the FliJ family.</text>
</comment>
<evidence type="ECO:0000256" key="7">
    <source>
        <dbReference type="ARBA" id="ARBA00022795"/>
    </source>
</evidence>
<evidence type="ECO:0000256" key="2">
    <source>
        <dbReference type="ARBA" id="ARBA00010004"/>
    </source>
</evidence>
<dbReference type="GO" id="GO:0015031">
    <property type="term" value="P:protein transport"/>
    <property type="evidence" value="ECO:0007669"/>
    <property type="project" value="UniProtKB-KW"/>
</dbReference>
<keyword evidence="12" id="KW-0969">Cilium</keyword>
<comment type="subcellular location">
    <subcellularLocation>
        <location evidence="1">Cell membrane</location>
        <topology evidence="1">Peripheral membrane protein</topology>
        <orientation evidence="1">Cytoplasmic side</orientation>
    </subcellularLocation>
</comment>
<evidence type="ECO:0000256" key="3">
    <source>
        <dbReference type="ARBA" id="ARBA00020392"/>
    </source>
</evidence>
<dbReference type="Pfam" id="PF02050">
    <property type="entry name" value="FliJ"/>
    <property type="match status" value="1"/>
</dbReference>
<keyword evidence="4" id="KW-0813">Transport</keyword>
<evidence type="ECO:0000256" key="8">
    <source>
        <dbReference type="ARBA" id="ARBA00022927"/>
    </source>
</evidence>
<dbReference type="EMBL" id="FOGV01000002">
    <property type="protein sequence ID" value="SER55077.1"/>
    <property type="molecule type" value="Genomic_DNA"/>
</dbReference>
<evidence type="ECO:0000256" key="5">
    <source>
        <dbReference type="ARBA" id="ARBA00022475"/>
    </source>
</evidence>
<dbReference type="STRING" id="1464123.SAMN05444126_102131"/>
<dbReference type="GO" id="GO:0005886">
    <property type="term" value="C:plasma membrane"/>
    <property type="evidence" value="ECO:0007669"/>
    <property type="project" value="UniProtKB-SubCell"/>
</dbReference>
<dbReference type="AlphaFoldDB" id="A0A1H9Q3N3"/>
<evidence type="ECO:0000313" key="12">
    <source>
        <dbReference type="EMBL" id="SER55077.1"/>
    </source>
</evidence>
<accession>A0A1H9Q3N3</accession>
<proteinExistence type="inferred from homology"/>
<evidence type="ECO:0000256" key="9">
    <source>
        <dbReference type="ARBA" id="ARBA00023136"/>
    </source>
</evidence>